<dbReference type="GO" id="GO:0003676">
    <property type="term" value="F:nucleic acid binding"/>
    <property type="evidence" value="ECO:0007669"/>
    <property type="project" value="InterPro"/>
</dbReference>
<dbReference type="InterPro" id="IPR002711">
    <property type="entry name" value="HNH"/>
</dbReference>
<evidence type="ECO:0000313" key="2">
    <source>
        <dbReference type="EMBL" id="MBC9226073.1"/>
    </source>
</evidence>
<dbReference type="RefSeq" id="WP_187769532.1">
    <property type="nucleotide sequence ID" value="NZ_JACTVM010000002.1"/>
</dbReference>
<organism evidence="2 3">
    <name type="scientific">Aeromicrobium senzhongii</name>
    <dbReference type="NCBI Taxonomy" id="2663859"/>
    <lineage>
        <taxon>Bacteria</taxon>
        <taxon>Bacillati</taxon>
        <taxon>Actinomycetota</taxon>
        <taxon>Actinomycetes</taxon>
        <taxon>Propionibacteriales</taxon>
        <taxon>Nocardioidaceae</taxon>
        <taxon>Aeromicrobium</taxon>
    </lineage>
</organism>
<dbReference type="AlphaFoldDB" id="A0A8I0K0Q7"/>
<gene>
    <name evidence="2" type="ORF">IBG24_07085</name>
</gene>
<keyword evidence="2" id="KW-0540">Nuclease</keyword>
<keyword evidence="2" id="KW-0378">Hydrolase</keyword>
<reference evidence="2" key="1">
    <citation type="submission" date="2020-09" db="EMBL/GenBank/DDBJ databases">
        <title>Novel species in genus Aeromicrobium.</title>
        <authorList>
            <person name="Zhang G."/>
        </authorList>
    </citation>
    <scope>NUCLEOTIDE SEQUENCE</scope>
    <source>
        <strain evidence="2">Zg-636</strain>
    </source>
</reference>
<dbReference type="GO" id="GO:0004519">
    <property type="term" value="F:endonuclease activity"/>
    <property type="evidence" value="ECO:0007669"/>
    <property type="project" value="UniProtKB-KW"/>
</dbReference>
<dbReference type="GO" id="GO:0008270">
    <property type="term" value="F:zinc ion binding"/>
    <property type="evidence" value="ECO:0007669"/>
    <property type="project" value="InterPro"/>
</dbReference>
<sequence>MLVLLGRDRPPGWCESHHVTPWSRGGPTTVDDGVLLCSRHHREVHDQGWQLRLDRVENVVGFRRREGHAWQRHHRYRALPRERRRNSERVVAPVG</sequence>
<comment type="caution">
    <text evidence="2">The sequence shown here is derived from an EMBL/GenBank/DDBJ whole genome shotgun (WGS) entry which is preliminary data.</text>
</comment>
<dbReference type="Proteomes" id="UP000620591">
    <property type="component" value="Unassembled WGS sequence"/>
</dbReference>
<keyword evidence="2" id="KW-0255">Endonuclease</keyword>
<dbReference type="Pfam" id="PF01844">
    <property type="entry name" value="HNH"/>
    <property type="match status" value="1"/>
</dbReference>
<dbReference type="CDD" id="cd00085">
    <property type="entry name" value="HNHc"/>
    <property type="match status" value="1"/>
</dbReference>
<dbReference type="Gene3D" id="1.10.30.50">
    <property type="match status" value="1"/>
</dbReference>
<dbReference type="EMBL" id="JACTVM010000002">
    <property type="protein sequence ID" value="MBC9226073.1"/>
    <property type="molecule type" value="Genomic_DNA"/>
</dbReference>
<evidence type="ECO:0000313" key="3">
    <source>
        <dbReference type="Proteomes" id="UP000620591"/>
    </source>
</evidence>
<name>A0A8I0K0Q7_9ACTN</name>
<protein>
    <submittedName>
        <fullName evidence="2">HNH endonuclease</fullName>
    </submittedName>
</protein>
<accession>A0A8I0K0Q7</accession>
<dbReference type="InterPro" id="IPR003615">
    <property type="entry name" value="HNH_nuc"/>
</dbReference>
<proteinExistence type="predicted"/>
<feature type="domain" description="HNH" evidence="1">
    <location>
        <begin position="14"/>
        <end position="47"/>
    </location>
</feature>
<evidence type="ECO:0000259" key="1">
    <source>
        <dbReference type="Pfam" id="PF01844"/>
    </source>
</evidence>